<dbReference type="PANTHER" id="PTHR38797:SF4">
    <property type="entry name" value="NUCLEAR PORE COMPLEX PROTEIN NUP85"/>
    <property type="match status" value="1"/>
</dbReference>
<name>A0ABP0CGU5_9PEZI</name>
<sequence length="321" mass="36248">MAALHLTVDFVDNYDDEADNGAVTENHAKKQKRGSWLTPPWGKKEKSNSVPQQRYKGGTGYTDAKIATILRDFLQPDTKLSHDEVIASILPLIPENATASTEVGSFSEMCVELAEQIPYHHPSQLKFAQLLSTLGKSAKFMSKYPIEGSPEILYGKYQLFREALADATGLDEAFPYDWININAFEAKLCAMGTWGATPGRSFVQLRNVFERESQKLEEGSFAIFERNTEIMAAAQWIIWHGQTMFSFIIYDEDIEDAHMCAVGDIGDAAPLQPRSVERWRYWTRKFEEVDTWAEATDECKGLAARAARLMHVLEENMVFSV</sequence>
<feature type="region of interest" description="Disordered" evidence="1">
    <location>
        <begin position="22"/>
        <end position="57"/>
    </location>
</feature>
<dbReference type="Pfam" id="PF12311">
    <property type="entry name" value="DUF3632"/>
    <property type="match status" value="1"/>
</dbReference>
<organism evidence="2 3">
    <name type="scientific">Sporothrix eucalyptigena</name>
    <dbReference type="NCBI Taxonomy" id="1812306"/>
    <lineage>
        <taxon>Eukaryota</taxon>
        <taxon>Fungi</taxon>
        <taxon>Dikarya</taxon>
        <taxon>Ascomycota</taxon>
        <taxon>Pezizomycotina</taxon>
        <taxon>Sordariomycetes</taxon>
        <taxon>Sordariomycetidae</taxon>
        <taxon>Ophiostomatales</taxon>
        <taxon>Ophiostomataceae</taxon>
        <taxon>Sporothrix</taxon>
    </lineage>
</organism>
<dbReference type="InterPro" id="IPR022085">
    <property type="entry name" value="OpdG"/>
</dbReference>
<evidence type="ECO:0000256" key="1">
    <source>
        <dbReference type="SAM" id="MobiDB-lite"/>
    </source>
</evidence>
<evidence type="ECO:0000313" key="2">
    <source>
        <dbReference type="EMBL" id="CAK7230641.1"/>
    </source>
</evidence>
<keyword evidence="3" id="KW-1185">Reference proteome</keyword>
<reference evidence="2 3" key="1">
    <citation type="submission" date="2024-01" db="EMBL/GenBank/DDBJ databases">
        <authorList>
            <person name="Allen C."/>
            <person name="Tagirdzhanova G."/>
        </authorList>
    </citation>
    <scope>NUCLEOTIDE SEQUENCE [LARGE SCALE GENOMIC DNA]</scope>
</reference>
<proteinExistence type="predicted"/>
<evidence type="ECO:0000313" key="3">
    <source>
        <dbReference type="Proteomes" id="UP001642482"/>
    </source>
</evidence>
<dbReference type="PANTHER" id="PTHR38797">
    <property type="entry name" value="NUCLEAR PORE COMPLEX PROTEIN NUP85-RELATED"/>
    <property type="match status" value="1"/>
</dbReference>
<dbReference type="InterPro" id="IPR053204">
    <property type="entry name" value="Oxopyrrolidines_Biosynth-assoc"/>
</dbReference>
<accession>A0ABP0CGU5</accession>
<gene>
    <name evidence="2" type="ORF">SEUCBS140593_007654</name>
</gene>
<comment type="caution">
    <text evidence="2">The sequence shown here is derived from an EMBL/GenBank/DDBJ whole genome shotgun (WGS) entry which is preliminary data.</text>
</comment>
<protein>
    <submittedName>
        <fullName evidence="2">Uncharacterized protein</fullName>
    </submittedName>
</protein>
<dbReference type="Proteomes" id="UP001642482">
    <property type="component" value="Unassembled WGS sequence"/>
</dbReference>
<dbReference type="EMBL" id="CAWUHD010000095">
    <property type="protein sequence ID" value="CAK7230641.1"/>
    <property type="molecule type" value="Genomic_DNA"/>
</dbReference>